<proteinExistence type="predicted"/>
<accession>A0A4C1YAA4</accession>
<organism evidence="2 3">
    <name type="scientific">Eumeta variegata</name>
    <name type="common">Bagworm moth</name>
    <name type="synonym">Eumeta japonica</name>
    <dbReference type="NCBI Taxonomy" id="151549"/>
    <lineage>
        <taxon>Eukaryota</taxon>
        <taxon>Metazoa</taxon>
        <taxon>Ecdysozoa</taxon>
        <taxon>Arthropoda</taxon>
        <taxon>Hexapoda</taxon>
        <taxon>Insecta</taxon>
        <taxon>Pterygota</taxon>
        <taxon>Neoptera</taxon>
        <taxon>Endopterygota</taxon>
        <taxon>Lepidoptera</taxon>
        <taxon>Glossata</taxon>
        <taxon>Ditrysia</taxon>
        <taxon>Tineoidea</taxon>
        <taxon>Psychidae</taxon>
        <taxon>Oiketicinae</taxon>
        <taxon>Eumeta</taxon>
    </lineage>
</organism>
<evidence type="ECO:0000313" key="3">
    <source>
        <dbReference type="Proteomes" id="UP000299102"/>
    </source>
</evidence>
<feature type="compositionally biased region" description="Basic residues" evidence="1">
    <location>
        <begin position="97"/>
        <end position="111"/>
    </location>
</feature>
<dbReference type="AlphaFoldDB" id="A0A4C1YAA4"/>
<evidence type="ECO:0000313" key="2">
    <source>
        <dbReference type="EMBL" id="GBP71822.1"/>
    </source>
</evidence>
<keyword evidence="3" id="KW-1185">Reference proteome</keyword>
<protein>
    <submittedName>
        <fullName evidence="2">Uncharacterized protein</fullName>
    </submittedName>
</protein>
<evidence type="ECO:0000256" key="1">
    <source>
        <dbReference type="SAM" id="MobiDB-lite"/>
    </source>
</evidence>
<dbReference type="Proteomes" id="UP000299102">
    <property type="component" value="Unassembled WGS sequence"/>
</dbReference>
<dbReference type="EMBL" id="BGZK01001122">
    <property type="protein sequence ID" value="GBP71822.1"/>
    <property type="molecule type" value="Genomic_DNA"/>
</dbReference>
<sequence>MGRNSSAKSGVFLATGALDFLNCTQMAGISSAEESTDYVSLRFIQCSKLATTELLIEAEGQKIAVALVQKSYIGDVGKLQCYPGCRIVQKDSAKGTHQSRHHNPGQWRGRRGGSDPQRRKRHSYRDKCRKLQDWSRRCTNKGACSSTRTSIACDMSTKTGTVKIRVKKWQVVRDLTSSDHNAVTYTVRLVRRFGSRSPPGTRVYNTAKARWSGFGAVMDAALTDRAVTVEMVKSVDSWAPTQRDSEDLHWVHPTSLRCCYLAQNLEAKTETPLVESQDVLLQTDSGRVLGLDESATLLVETFFSDDRVDTDDLHYTEVRRQTNGDDQPSVTSGDLHGVDPPFTGAEVKNALKAFHPRKALGIDGSEICQVAIFRDLGLFLTMANKCLELGYFPRT</sequence>
<feature type="region of interest" description="Disordered" evidence="1">
    <location>
        <begin position="92"/>
        <end position="127"/>
    </location>
</feature>
<comment type="caution">
    <text evidence="2">The sequence shown here is derived from an EMBL/GenBank/DDBJ whole genome shotgun (WGS) entry which is preliminary data.</text>
</comment>
<dbReference type="OrthoDB" id="411871at2759"/>
<reference evidence="2 3" key="1">
    <citation type="journal article" date="2019" name="Commun. Biol.">
        <title>The bagworm genome reveals a unique fibroin gene that provides high tensile strength.</title>
        <authorList>
            <person name="Kono N."/>
            <person name="Nakamura H."/>
            <person name="Ohtoshi R."/>
            <person name="Tomita M."/>
            <person name="Numata K."/>
            <person name="Arakawa K."/>
        </authorList>
    </citation>
    <scope>NUCLEOTIDE SEQUENCE [LARGE SCALE GENOMIC DNA]</scope>
</reference>
<gene>
    <name evidence="2" type="ORF">EVAR_88677_1</name>
</gene>
<name>A0A4C1YAA4_EUMVA</name>